<dbReference type="FunFam" id="3.30.300.70:FF:000001">
    <property type="entry name" value="Ribosome maturation factor RimP"/>
    <property type="match status" value="1"/>
</dbReference>
<evidence type="ECO:0000313" key="7">
    <source>
        <dbReference type="EMBL" id="SEQ50899.1"/>
    </source>
</evidence>
<dbReference type="InterPro" id="IPR036847">
    <property type="entry name" value="RimP_C_sf"/>
</dbReference>
<feature type="region of interest" description="Disordered" evidence="4">
    <location>
        <begin position="171"/>
        <end position="194"/>
    </location>
</feature>
<dbReference type="AlphaFoldDB" id="A0A1H9GLH3"/>
<gene>
    <name evidence="3" type="primary">rimP</name>
    <name evidence="7" type="ORF">SAMN05216548_10578</name>
</gene>
<dbReference type="InterPro" id="IPR035956">
    <property type="entry name" value="RimP_N_sf"/>
</dbReference>
<dbReference type="InterPro" id="IPR028989">
    <property type="entry name" value="RimP_N"/>
</dbReference>
<dbReference type="InterPro" id="IPR028998">
    <property type="entry name" value="RimP_C"/>
</dbReference>
<comment type="subcellular location">
    <subcellularLocation>
        <location evidence="3">Cytoplasm</location>
    </subcellularLocation>
</comment>
<evidence type="ECO:0000259" key="6">
    <source>
        <dbReference type="Pfam" id="PF17384"/>
    </source>
</evidence>
<dbReference type="NCBIfam" id="NF000932">
    <property type="entry name" value="PRK00092.2-5"/>
    <property type="match status" value="1"/>
</dbReference>
<dbReference type="Gene3D" id="3.30.300.70">
    <property type="entry name" value="RimP-like superfamily, N-terminal"/>
    <property type="match status" value="1"/>
</dbReference>
<dbReference type="STRING" id="1855383.SAMN05216548_10578"/>
<reference evidence="7 8" key="1">
    <citation type="submission" date="2016-10" db="EMBL/GenBank/DDBJ databases">
        <authorList>
            <person name="de Groot N.N."/>
        </authorList>
    </citation>
    <scope>NUCLEOTIDE SEQUENCE [LARGE SCALE GENOMIC DNA]</scope>
    <source>
        <strain evidence="7 8">A52C2</strain>
    </source>
</reference>
<evidence type="ECO:0000256" key="4">
    <source>
        <dbReference type="SAM" id="MobiDB-lite"/>
    </source>
</evidence>
<dbReference type="RefSeq" id="WP_092496225.1">
    <property type="nucleotide sequence ID" value="NZ_FOFG01000005.1"/>
</dbReference>
<evidence type="ECO:0000256" key="2">
    <source>
        <dbReference type="ARBA" id="ARBA00022517"/>
    </source>
</evidence>
<dbReference type="PANTHER" id="PTHR33867">
    <property type="entry name" value="RIBOSOME MATURATION FACTOR RIMP"/>
    <property type="match status" value="1"/>
</dbReference>
<dbReference type="InterPro" id="IPR003728">
    <property type="entry name" value="Ribosome_maturation_RimP"/>
</dbReference>
<dbReference type="GO" id="GO:0000028">
    <property type="term" value="P:ribosomal small subunit assembly"/>
    <property type="evidence" value="ECO:0007669"/>
    <property type="project" value="TreeGrafter"/>
</dbReference>
<feature type="domain" description="Ribosome maturation factor RimP N-terminal" evidence="5">
    <location>
        <begin position="19"/>
        <end position="91"/>
    </location>
</feature>
<evidence type="ECO:0000256" key="3">
    <source>
        <dbReference type="HAMAP-Rule" id="MF_01077"/>
    </source>
</evidence>
<evidence type="ECO:0000256" key="1">
    <source>
        <dbReference type="ARBA" id="ARBA00022490"/>
    </source>
</evidence>
<sequence length="194" mass="21093">MNTRRLIRETGTEARVAHIVEPVVADLGYELVRIKISGLNGMTLQIMAERPDGTMTVEGCEDISRAVSPALDVDDPIDREYHLEVSSPGIDRPLTRAKDFDLWSGHEVRLETAVLVNGRKKFRGTLLGVKDDTVGVRLDGVEGNETFVPLDDIAEAKLMLTDALIDDAGARAARAKTPDDIPAADQADETDNAS</sequence>
<dbReference type="Gene3D" id="2.30.30.180">
    <property type="entry name" value="Ribosome maturation factor RimP, C-terminal domain"/>
    <property type="match status" value="1"/>
</dbReference>
<dbReference type="GO" id="GO:0006412">
    <property type="term" value="P:translation"/>
    <property type="evidence" value="ECO:0007669"/>
    <property type="project" value="TreeGrafter"/>
</dbReference>
<feature type="domain" description="Ribosome maturation factor RimP C-terminal" evidence="6">
    <location>
        <begin position="94"/>
        <end position="161"/>
    </location>
</feature>
<dbReference type="EMBL" id="FOFG01000005">
    <property type="protein sequence ID" value="SEQ50899.1"/>
    <property type="molecule type" value="Genomic_DNA"/>
</dbReference>
<dbReference type="Proteomes" id="UP000199647">
    <property type="component" value="Unassembled WGS sequence"/>
</dbReference>
<dbReference type="PANTHER" id="PTHR33867:SF1">
    <property type="entry name" value="RIBOSOME MATURATION FACTOR RIMP"/>
    <property type="match status" value="1"/>
</dbReference>
<keyword evidence="2 3" id="KW-0690">Ribosome biogenesis</keyword>
<dbReference type="Pfam" id="PF02576">
    <property type="entry name" value="RimP_N"/>
    <property type="match status" value="1"/>
</dbReference>
<name>A0A1H9GLH3_9HYPH</name>
<comment type="function">
    <text evidence="3">Required for maturation of 30S ribosomal subunits.</text>
</comment>
<dbReference type="Pfam" id="PF17384">
    <property type="entry name" value="DUF150_C"/>
    <property type="match status" value="1"/>
</dbReference>
<evidence type="ECO:0000313" key="8">
    <source>
        <dbReference type="Proteomes" id="UP000199647"/>
    </source>
</evidence>
<evidence type="ECO:0000259" key="5">
    <source>
        <dbReference type="Pfam" id="PF02576"/>
    </source>
</evidence>
<protein>
    <recommendedName>
        <fullName evidence="3">Ribosome maturation factor RimP</fullName>
    </recommendedName>
</protein>
<dbReference type="SUPFAM" id="SSF74942">
    <property type="entry name" value="YhbC-like, C-terminal domain"/>
    <property type="match status" value="1"/>
</dbReference>
<dbReference type="OrthoDB" id="9805006at2"/>
<keyword evidence="8" id="KW-1185">Reference proteome</keyword>
<dbReference type="GO" id="GO:0005829">
    <property type="term" value="C:cytosol"/>
    <property type="evidence" value="ECO:0007669"/>
    <property type="project" value="TreeGrafter"/>
</dbReference>
<dbReference type="CDD" id="cd01734">
    <property type="entry name" value="YlxS_C"/>
    <property type="match status" value="1"/>
</dbReference>
<proteinExistence type="inferred from homology"/>
<keyword evidence="1 3" id="KW-0963">Cytoplasm</keyword>
<organism evidence="7 8">
    <name type="scientific">Faunimonas pinastri</name>
    <dbReference type="NCBI Taxonomy" id="1855383"/>
    <lineage>
        <taxon>Bacteria</taxon>
        <taxon>Pseudomonadati</taxon>
        <taxon>Pseudomonadota</taxon>
        <taxon>Alphaproteobacteria</taxon>
        <taxon>Hyphomicrobiales</taxon>
        <taxon>Afifellaceae</taxon>
        <taxon>Faunimonas</taxon>
    </lineage>
</organism>
<dbReference type="SUPFAM" id="SSF75420">
    <property type="entry name" value="YhbC-like, N-terminal domain"/>
    <property type="match status" value="1"/>
</dbReference>
<dbReference type="HAMAP" id="MF_01077">
    <property type="entry name" value="RimP"/>
    <property type="match status" value="1"/>
</dbReference>
<accession>A0A1H9GLH3</accession>
<comment type="similarity">
    <text evidence="3">Belongs to the RimP family.</text>
</comment>